<evidence type="ECO:0000313" key="2">
    <source>
        <dbReference type="EMBL" id="EST47083.1"/>
    </source>
</evidence>
<organism evidence="2">
    <name type="scientific">Spironucleus salmonicida</name>
    <dbReference type="NCBI Taxonomy" id="348837"/>
    <lineage>
        <taxon>Eukaryota</taxon>
        <taxon>Metamonada</taxon>
        <taxon>Diplomonadida</taxon>
        <taxon>Hexamitidae</taxon>
        <taxon>Hexamitinae</taxon>
        <taxon>Spironucleus</taxon>
    </lineage>
</organism>
<gene>
    <name evidence="2" type="ORF">SS50377_12856</name>
    <name evidence="3" type="ORF">SS50377_25934</name>
</gene>
<evidence type="ECO:0000256" key="1">
    <source>
        <dbReference type="SAM" id="MobiDB-lite"/>
    </source>
</evidence>
<feature type="region of interest" description="Disordered" evidence="1">
    <location>
        <begin position="102"/>
        <end position="127"/>
    </location>
</feature>
<reference evidence="2 3" key="1">
    <citation type="journal article" date="2014" name="PLoS Genet.">
        <title>The Genome of Spironucleus salmonicida Highlights a Fish Pathogen Adapted to Fluctuating Environments.</title>
        <authorList>
            <person name="Xu F."/>
            <person name="Jerlstrom-Hultqvist J."/>
            <person name="Einarsson E."/>
            <person name="Astvaldsson A."/>
            <person name="Svard S.G."/>
            <person name="Andersson J.O."/>
        </authorList>
    </citation>
    <scope>NUCLEOTIDE SEQUENCE</scope>
    <source>
        <strain evidence="3">ATCC 50377</strain>
    </source>
</reference>
<reference evidence="3" key="2">
    <citation type="submission" date="2020-12" db="EMBL/GenBank/DDBJ databases">
        <title>New Spironucleus salmonicida genome in near-complete chromosomes.</title>
        <authorList>
            <person name="Xu F."/>
            <person name="Kurt Z."/>
            <person name="Jimenez-Gonzalez A."/>
            <person name="Astvaldsson A."/>
            <person name="Andersson J.O."/>
            <person name="Svard S.G."/>
        </authorList>
    </citation>
    <scope>NUCLEOTIDE SEQUENCE</scope>
    <source>
        <strain evidence="3">ATCC 50377</strain>
    </source>
</reference>
<accession>V6LS47</accession>
<sequence>MFRPRYREMTKQTLQSFKQAEKVYSSAKPKTPSFYFTNASKMYLANDQVHFDLFYNSISAQLLRHSTSPGFDMKQNFGCQFVVKTLPEGIEIAAQENEVLESQSIENGSISSNLSEKEAEINPPQSGEDYYSYLEPGITAHLESDEFALK</sequence>
<dbReference type="AlphaFoldDB" id="V6LS47"/>
<name>V6LS47_9EUKA</name>
<protein>
    <submittedName>
        <fullName evidence="2">Uncharacterized protein</fullName>
    </submittedName>
</protein>
<evidence type="ECO:0000313" key="3">
    <source>
        <dbReference type="EMBL" id="KAH0571743.1"/>
    </source>
</evidence>
<dbReference type="Proteomes" id="UP000018208">
    <property type="component" value="Unassembled WGS sequence"/>
</dbReference>
<evidence type="ECO:0000313" key="4">
    <source>
        <dbReference type="Proteomes" id="UP000018208"/>
    </source>
</evidence>
<dbReference type="EMBL" id="KI546048">
    <property type="protein sequence ID" value="EST47083.1"/>
    <property type="molecule type" value="Genomic_DNA"/>
</dbReference>
<feature type="compositionally biased region" description="Polar residues" evidence="1">
    <location>
        <begin position="102"/>
        <end position="114"/>
    </location>
</feature>
<keyword evidence="4" id="KW-1185">Reference proteome</keyword>
<proteinExistence type="predicted"/>
<dbReference type="EMBL" id="AUWU02000006">
    <property type="protein sequence ID" value="KAH0571743.1"/>
    <property type="molecule type" value="Genomic_DNA"/>
</dbReference>
<dbReference type="VEuPathDB" id="GiardiaDB:SS50377_25934"/>